<dbReference type="AlphaFoldDB" id="A0A8J3DM64"/>
<protein>
    <recommendedName>
        <fullName evidence="2">Heparan-alpha-glucosaminide N-acetyltransferase catalytic domain-containing protein</fullName>
    </recommendedName>
</protein>
<keyword evidence="1" id="KW-0812">Transmembrane</keyword>
<feature type="transmembrane region" description="Helical" evidence="1">
    <location>
        <begin position="63"/>
        <end position="82"/>
    </location>
</feature>
<gene>
    <name evidence="3" type="ORF">GCM10016234_08590</name>
</gene>
<evidence type="ECO:0000259" key="2">
    <source>
        <dbReference type="Pfam" id="PF07786"/>
    </source>
</evidence>
<feature type="domain" description="Heparan-alpha-glucosaminide N-acetyltransferase catalytic" evidence="2">
    <location>
        <begin position="21"/>
        <end position="242"/>
    </location>
</feature>
<feature type="transmembrane region" description="Helical" evidence="1">
    <location>
        <begin position="119"/>
        <end position="139"/>
    </location>
</feature>
<dbReference type="InterPro" id="IPR012429">
    <property type="entry name" value="HGSNAT_cat"/>
</dbReference>
<sequence>MRQNWLIMTHDLTTARPASNRIRAIDVARGLALVAMAIYHFTWDLEFFGYVEPGLTAFGGWKIFARCIASSFLFLVGVSLVLAHARGVRWRPFLIRLAQVALAAAAISLVTWLAVPGGFIFFGILHQIALASLLGVLLLRVPALVLAALAALVIAAPFFLRSEVLDTPWLWWVGLSSVNPHSNDYVPLFPWFGAVLLGMAAAKLAQRFGIFERMRSWSPPRPLRVLEAGGRHSLAFYLIHQPVLISLVWIAAQLAPPPAPDPRVGFSRACQAQCIEVRDQAFCSSYCGCVMEGVAELPGGIAGLDRNSGDGSQQTRLQEIAAMCTGETDLQQLDSPDE</sequence>
<keyword evidence="4" id="KW-1185">Reference proteome</keyword>
<evidence type="ECO:0000313" key="4">
    <source>
        <dbReference type="Proteomes" id="UP000630142"/>
    </source>
</evidence>
<keyword evidence="1" id="KW-1133">Transmembrane helix</keyword>
<dbReference type="EMBL" id="BMZQ01000001">
    <property type="protein sequence ID" value="GHD08749.1"/>
    <property type="molecule type" value="Genomic_DNA"/>
</dbReference>
<feature type="transmembrane region" description="Helical" evidence="1">
    <location>
        <begin position="144"/>
        <end position="165"/>
    </location>
</feature>
<reference evidence="3" key="2">
    <citation type="submission" date="2020-09" db="EMBL/GenBank/DDBJ databases">
        <authorList>
            <person name="Sun Q."/>
            <person name="Kim S."/>
        </authorList>
    </citation>
    <scope>NUCLEOTIDE SEQUENCE</scope>
    <source>
        <strain evidence="3">KCTC 42249</strain>
    </source>
</reference>
<dbReference type="Pfam" id="PF07786">
    <property type="entry name" value="HGSNAT_cat"/>
    <property type="match status" value="1"/>
</dbReference>
<comment type="caution">
    <text evidence="3">The sequence shown here is derived from an EMBL/GenBank/DDBJ whole genome shotgun (WGS) entry which is preliminary data.</text>
</comment>
<evidence type="ECO:0000256" key="1">
    <source>
        <dbReference type="SAM" id="Phobius"/>
    </source>
</evidence>
<reference evidence="3" key="1">
    <citation type="journal article" date="2014" name="Int. J. Syst. Evol. Microbiol.">
        <title>Complete genome sequence of Corynebacterium casei LMG S-19264T (=DSM 44701T), isolated from a smear-ripened cheese.</title>
        <authorList>
            <consortium name="US DOE Joint Genome Institute (JGI-PGF)"/>
            <person name="Walter F."/>
            <person name="Albersmeier A."/>
            <person name="Kalinowski J."/>
            <person name="Ruckert C."/>
        </authorList>
    </citation>
    <scope>NUCLEOTIDE SEQUENCE</scope>
    <source>
        <strain evidence="3">KCTC 42249</strain>
    </source>
</reference>
<organism evidence="3 4">
    <name type="scientific">Tianweitania populi</name>
    <dbReference type="NCBI Taxonomy" id="1607949"/>
    <lineage>
        <taxon>Bacteria</taxon>
        <taxon>Pseudomonadati</taxon>
        <taxon>Pseudomonadota</taxon>
        <taxon>Alphaproteobacteria</taxon>
        <taxon>Hyphomicrobiales</taxon>
        <taxon>Phyllobacteriaceae</taxon>
        <taxon>Tianweitania</taxon>
    </lineage>
</organism>
<feature type="transmembrane region" description="Helical" evidence="1">
    <location>
        <begin position="24"/>
        <end position="43"/>
    </location>
</feature>
<feature type="transmembrane region" description="Helical" evidence="1">
    <location>
        <begin position="185"/>
        <end position="205"/>
    </location>
</feature>
<keyword evidence="1" id="KW-0472">Membrane</keyword>
<feature type="transmembrane region" description="Helical" evidence="1">
    <location>
        <begin position="94"/>
        <end position="113"/>
    </location>
</feature>
<evidence type="ECO:0000313" key="3">
    <source>
        <dbReference type="EMBL" id="GHD08749.1"/>
    </source>
</evidence>
<proteinExistence type="predicted"/>
<accession>A0A8J3DM64</accession>
<name>A0A8J3DM64_9HYPH</name>
<dbReference type="Proteomes" id="UP000630142">
    <property type="component" value="Unassembled WGS sequence"/>
</dbReference>